<organism evidence="1 2">
    <name type="scientific">Gossypium arboreum</name>
    <name type="common">Tree cotton</name>
    <name type="synonym">Gossypium nanking</name>
    <dbReference type="NCBI Taxonomy" id="29729"/>
    <lineage>
        <taxon>Eukaryota</taxon>
        <taxon>Viridiplantae</taxon>
        <taxon>Streptophyta</taxon>
        <taxon>Embryophyta</taxon>
        <taxon>Tracheophyta</taxon>
        <taxon>Spermatophyta</taxon>
        <taxon>Magnoliopsida</taxon>
        <taxon>eudicotyledons</taxon>
        <taxon>Gunneridae</taxon>
        <taxon>Pentapetalae</taxon>
        <taxon>rosids</taxon>
        <taxon>malvids</taxon>
        <taxon>Malvales</taxon>
        <taxon>Malvaceae</taxon>
        <taxon>Malvoideae</taxon>
        <taxon>Gossypium</taxon>
    </lineage>
</organism>
<gene>
    <name evidence="1" type="ORF">F383_07454</name>
</gene>
<name>A0A0B0PGJ1_GOSAR</name>
<dbReference type="Proteomes" id="UP000032142">
    <property type="component" value="Unassembled WGS sequence"/>
</dbReference>
<dbReference type="EMBL" id="KN427353">
    <property type="protein sequence ID" value="KHG24075.1"/>
    <property type="molecule type" value="Genomic_DNA"/>
</dbReference>
<sequence>MRLSWLQAMILALWCEFPSIR</sequence>
<evidence type="ECO:0000313" key="1">
    <source>
        <dbReference type="EMBL" id="KHG24075.1"/>
    </source>
</evidence>
<dbReference type="AlphaFoldDB" id="A0A0B0PGJ1"/>
<reference evidence="2" key="1">
    <citation type="submission" date="2014-09" db="EMBL/GenBank/DDBJ databases">
        <authorList>
            <person name="Mudge J."/>
            <person name="Ramaraj T."/>
            <person name="Lindquist I.E."/>
            <person name="Bharti A.K."/>
            <person name="Sundararajan A."/>
            <person name="Cameron C.T."/>
            <person name="Woodward J.E."/>
            <person name="May G.D."/>
            <person name="Brubaker C."/>
            <person name="Broadhvest J."/>
            <person name="Wilkins T.A."/>
        </authorList>
    </citation>
    <scope>NUCLEOTIDE SEQUENCE</scope>
    <source>
        <strain evidence="2">cv. AKA8401</strain>
    </source>
</reference>
<protein>
    <submittedName>
        <fullName evidence="1">Uncharacterized protein</fullName>
    </submittedName>
</protein>
<evidence type="ECO:0000313" key="2">
    <source>
        <dbReference type="Proteomes" id="UP000032142"/>
    </source>
</evidence>
<keyword evidence="2" id="KW-1185">Reference proteome</keyword>
<proteinExistence type="predicted"/>
<accession>A0A0B0PGJ1</accession>